<organism evidence="2 3">
    <name type="scientific">Taenia crassiceps</name>
    <dbReference type="NCBI Taxonomy" id="6207"/>
    <lineage>
        <taxon>Eukaryota</taxon>
        <taxon>Metazoa</taxon>
        <taxon>Spiralia</taxon>
        <taxon>Lophotrochozoa</taxon>
        <taxon>Platyhelminthes</taxon>
        <taxon>Cestoda</taxon>
        <taxon>Eucestoda</taxon>
        <taxon>Cyclophyllidea</taxon>
        <taxon>Taeniidae</taxon>
        <taxon>Taenia</taxon>
    </lineage>
</organism>
<comment type="caution">
    <text evidence="2">The sequence shown here is derived from an EMBL/GenBank/DDBJ whole genome shotgun (WGS) entry which is preliminary data.</text>
</comment>
<feature type="compositionally biased region" description="Basic and acidic residues" evidence="1">
    <location>
        <begin position="157"/>
        <end position="179"/>
    </location>
</feature>
<evidence type="ECO:0000313" key="2">
    <source>
        <dbReference type="EMBL" id="KAL5112084.1"/>
    </source>
</evidence>
<gene>
    <name evidence="2" type="ORF">TcWFU_005106</name>
</gene>
<keyword evidence="3" id="KW-1185">Reference proteome</keyword>
<evidence type="ECO:0000256" key="1">
    <source>
        <dbReference type="SAM" id="MobiDB-lite"/>
    </source>
</evidence>
<evidence type="ECO:0000313" key="3">
    <source>
        <dbReference type="Proteomes" id="UP001651158"/>
    </source>
</evidence>
<accession>A0ABR4QQT2</accession>
<protein>
    <submittedName>
        <fullName evidence="2">Uncharacterized protein</fullName>
    </submittedName>
</protein>
<dbReference type="EMBL" id="JAKROA010000001">
    <property type="protein sequence ID" value="KAL5112084.1"/>
    <property type="molecule type" value="Genomic_DNA"/>
</dbReference>
<dbReference type="Proteomes" id="UP001651158">
    <property type="component" value="Unassembled WGS sequence"/>
</dbReference>
<name>A0ABR4QQT2_9CEST</name>
<sequence>MGQCSSTSDRLFGKACQCAESEIVSEPSSSQISDAEVLPSPTSSQRNLIQADLSAGDTQNSAKPNLDDMDFLELFNDEIKVLSGLASLEMDLFKGNAVAVGRDDLICLLMQESHRLAEEQRRAKRNCLQMRKDRSSLTSMDGLRIATKLLLHLRNSSGDERERRRKAESSTDSGLDKDVNASVATVVEHSVNSTLEENNEHDSGKILGFNEEEGKEAILKGFLNDVEKFDSVGNENDTEVCLKRFPPPTTVLSGLRRNKMSLHLFGTSRLHEELKLRPVTARTRGYGNQSHRQSQYGSNRLPYYPVHYKFWALMDEALLKCFNNHMDRRILSTCRRSHCLVQLLTPVRKNANGISVQQISIQAPSLGALERCCSILDDVFPQFNASITLRGRGSSDTTAIESKAEEVRMEEATATLSRLSSVSAAGAVAEAATERHADGDECTRYRGISQSSASFTSPIAVLRRRRPIRKHNGKGLIGYIISEMKKNEQRVAAEVY</sequence>
<proteinExistence type="predicted"/>
<reference evidence="2 3" key="1">
    <citation type="journal article" date="2022" name="Front. Cell. Infect. Microbiol.">
        <title>The Genomes of Two Strains of Taenia crassiceps the Animal Model for the Study of Human Cysticercosis.</title>
        <authorList>
            <person name="Bobes R.J."/>
            <person name="Estrada K."/>
            <person name="Rios-Valencia D.G."/>
            <person name="Calderon-Gallegos A."/>
            <person name="de la Torre P."/>
            <person name="Carrero J.C."/>
            <person name="Sanchez-Flores A."/>
            <person name="Laclette J.P."/>
        </authorList>
    </citation>
    <scope>NUCLEOTIDE SEQUENCE [LARGE SCALE GENOMIC DNA]</scope>
    <source>
        <strain evidence="2">WFUcys</strain>
    </source>
</reference>
<feature type="region of interest" description="Disordered" evidence="1">
    <location>
        <begin position="156"/>
        <end position="179"/>
    </location>
</feature>